<dbReference type="SUPFAM" id="SSF51735">
    <property type="entry name" value="NAD(P)-binding Rossmann-fold domains"/>
    <property type="match status" value="1"/>
</dbReference>
<organism evidence="2 3">
    <name type="scientific">Candidatus Nitrosocosmicus franklandianus</name>
    <dbReference type="NCBI Taxonomy" id="1798806"/>
    <lineage>
        <taxon>Archaea</taxon>
        <taxon>Nitrososphaerota</taxon>
        <taxon>Nitrososphaeria</taxon>
        <taxon>Nitrososphaerales</taxon>
        <taxon>Nitrososphaeraceae</taxon>
        <taxon>Candidatus Nitrosocosmicus</taxon>
    </lineage>
</organism>
<feature type="domain" description="NAD(P)-binding" evidence="1">
    <location>
        <begin position="4"/>
        <end position="304"/>
    </location>
</feature>
<dbReference type="InterPro" id="IPR036291">
    <property type="entry name" value="NAD(P)-bd_dom_sf"/>
</dbReference>
<dbReference type="RefSeq" id="WP_134482632.1">
    <property type="nucleotide sequence ID" value="NZ_LR216287.1"/>
</dbReference>
<evidence type="ECO:0000259" key="1">
    <source>
        <dbReference type="Pfam" id="PF16363"/>
    </source>
</evidence>
<evidence type="ECO:0000313" key="2">
    <source>
        <dbReference type="EMBL" id="VFJ12511.1"/>
    </source>
</evidence>
<evidence type="ECO:0000313" key="3">
    <source>
        <dbReference type="Proteomes" id="UP000294299"/>
    </source>
</evidence>
<reference evidence="2 3" key="1">
    <citation type="submission" date="2019-02" db="EMBL/GenBank/DDBJ databases">
        <authorList>
            <person name="Lehtovirta-Morley E L."/>
        </authorList>
    </citation>
    <scope>NUCLEOTIDE SEQUENCE [LARGE SCALE GENOMIC DNA]</scope>
    <source>
        <strain evidence="2">NFRAN1</strain>
    </source>
</reference>
<keyword evidence="2" id="KW-0413">Isomerase</keyword>
<keyword evidence="3" id="KW-1185">Reference proteome</keyword>
<name>A0A484IBW8_9ARCH</name>
<dbReference type="EC" id="5.1.3.2" evidence="2"/>
<dbReference type="KEGG" id="nfn:NFRAN_0190"/>
<dbReference type="OrthoDB" id="4907at2157"/>
<dbReference type="GeneID" id="39419769"/>
<dbReference type="Gene3D" id="3.40.50.720">
    <property type="entry name" value="NAD(P)-binding Rossmann-like Domain"/>
    <property type="match status" value="1"/>
</dbReference>
<dbReference type="Proteomes" id="UP000294299">
    <property type="component" value="Chromosome NFRAN"/>
</dbReference>
<dbReference type="PANTHER" id="PTHR43000">
    <property type="entry name" value="DTDP-D-GLUCOSE 4,6-DEHYDRATASE-RELATED"/>
    <property type="match status" value="1"/>
</dbReference>
<gene>
    <name evidence="2" type="ORF">NFRAN_0190</name>
</gene>
<protein>
    <submittedName>
        <fullName evidence="2">Putative UDP-glucose 4-epimerase</fullName>
        <ecNumber evidence="2">5.1.3.2</ecNumber>
    </submittedName>
</protein>
<dbReference type="EMBL" id="LR216287">
    <property type="protein sequence ID" value="VFJ12511.1"/>
    <property type="molecule type" value="Genomic_DNA"/>
</dbReference>
<dbReference type="AlphaFoldDB" id="A0A484IBW8"/>
<dbReference type="InterPro" id="IPR016040">
    <property type="entry name" value="NAD(P)-bd_dom"/>
</dbReference>
<proteinExistence type="predicted"/>
<sequence>MRILITGGAGFLGSHLSEKYVNEGHKIFVVDNLLNGNLNNIRTLLHRKNFKFIHDDVRNPELYRKLPTDLDAIIHLAAQIHVDKSIVNPEETFDINVGGTMKILEFARMHDIGKILFASTSEIYGSAKYVPMNEEHPLAAEHPYGVSKIAADRLCYTYNETYNLGVDIVRCFNFFGPRQKDSGYGGVIAIFINRVLQNKPPIIYGDGKQTRDYMYIADVLEAYDKTLKSPNNPGKYGINFGSGIEFSVNEIAELVLKYAGSDSRLKPIHVDPRPTEVQRLFADISKAKNTLNFQPSVKFERGIELLVNWYKNYKSELWLY</sequence>
<dbReference type="GO" id="GO:0003978">
    <property type="term" value="F:UDP-glucose 4-epimerase activity"/>
    <property type="evidence" value="ECO:0007669"/>
    <property type="project" value="UniProtKB-EC"/>
</dbReference>
<dbReference type="Pfam" id="PF16363">
    <property type="entry name" value="GDP_Man_Dehyd"/>
    <property type="match status" value="1"/>
</dbReference>
<accession>A0A484IBW8</accession>